<evidence type="ECO:0000313" key="2">
    <source>
        <dbReference type="Proteomes" id="UP000518300"/>
    </source>
</evidence>
<dbReference type="PROSITE" id="PS51257">
    <property type="entry name" value="PROKAR_LIPOPROTEIN"/>
    <property type="match status" value="1"/>
</dbReference>
<evidence type="ECO:0008006" key="3">
    <source>
        <dbReference type="Google" id="ProtNLM"/>
    </source>
</evidence>
<dbReference type="Proteomes" id="UP000518300">
    <property type="component" value="Unassembled WGS sequence"/>
</dbReference>
<sequence>MHLFSSRFFRGARPAALVALTLLAGCGRDLESETVGLAALADRTLTWSLTDVDYFEGVEPEGSHRFTVTFSLAQDDRCTRLGEGVTATFNGAPMRLEPGGIDDTAGRGVCVPTRAFLDFDPNVWGQEPTEDARVVLQDGSATVSLVLRGGKAKRRLAFQGAGDADRLTRGQTYTYQWQPAGEVPASVNATLLREGGSAAANIPLTQDAARVSFTVPAGTPVANHLLTLSGSAPGTLLECTGVASCEGTVFHSEEIVVTVQ</sequence>
<dbReference type="RefSeq" id="WP_169351369.1">
    <property type="nucleotide sequence ID" value="NZ_JABBJJ010000397.1"/>
</dbReference>
<name>A0A848LYC5_9BACT</name>
<dbReference type="EMBL" id="JABBJJ010000397">
    <property type="protein sequence ID" value="NMO22214.1"/>
    <property type="molecule type" value="Genomic_DNA"/>
</dbReference>
<dbReference type="AlphaFoldDB" id="A0A848LYC5"/>
<reference evidence="1 2" key="1">
    <citation type="submission" date="2020-04" db="EMBL/GenBank/DDBJ databases">
        <title>Draft genome of Pyxidicoccus fallax type strain.</title>
        <authorList>
            <person name="Whitworth D.E."/>
        </authorList>
    </citation>
    <scope>NUCLEOTIDE SEQUENCE [LARGE SCALE GENOMIC DNA]</scope>
    <source>
        <strain evidence="1 2">DSM 14698</strain>
    </source>
</reference>
<evidence type="ECO:0000313" key="1">
    <source>
        <dbReference type="EMBL" id="NMO22214.1"/>
    </source>
</evidence>
<organism evidence="1 2">
    <name type="scientific">Pyxidicoccus fallax</name>
    <dbReference type="NCBI Taxonomy" id="394095"/>
    <lineage>
        <taxon>Bacteria</taxon>
        <taxon>Pseudomonadati</taxon>
        <taxon>Myxococcota</taxon>
        <taxon>Myxococcia</taxon>
        <taxon>Myxococcales</taxon>
        <taxon>Cystobacterineae</taxon>
        <taxon>Myxococcaceae</taxon>
        <taxon>Pyxidicoccus</taxon>
    </lineage>
</organism>
<comment type="caution">
    <text evidence="1">The sequence shown here is derived from an EMBL/GenBank/DDBJ whole genome shotgun (WGS) entry which is preliminary data.</text>
</comment>
<accession>A0A848LYC5</accession>
<protein>
    <recommendedName>
        <fullName evidence="3">Lipoprotein</fullName>
    </recommendedName>
</protein>
<keyword evidence="2" id="KW-1185">Reference proteome</keyword>
<gene>
    <name evidence="1" type="ORF">HG543_46265</name>
</gene>
<proteinExistence type="predicted"/>